<reference evidence="4 5" key="1">
    <citation type="journal article" date="2018" name="Evol. Lett.">
        <title>Horizontal gene cluster transfer increased hallucinogenic mushroom diversity.</title>
        <authorList>
            <person name="Reynolds H.T."/>
            <person name="Vijayakumar V."/>
            <person name="Gluck-Thaler E."/>
            <person name="Korotkin H.B."/>
            <person name="Matheny P.B."/>
            <person name="Slot J.C."/>
        </authorList>
    </citation>
    <scope>NUCLEOTIDE SEQUENCE [LARGE SCALE GENOMIC DNA]</scope>
    <source>
        <strain evidence="4 5">2631</strain>
    </source>
</reference>
<organism evidence="4 5">
    <name type="scientific">Psilocybe cyanescens</name>
    <dbReference type="NCBI Taxonomy" id="93625"/>
    <lineage>
        <taxon>Eukaryota</taxon>
        <taxon>Fungi</taxon>
        <taxon>Dikarya</taxon>
        <taxon>Basidiomycota</taxon>
        <taxon>Agaricomycotina</taxon>
        <taxon>Agaricomycetes</taxon>
        <taxon>Agaricomycetidae</taxon>
        <taxon>Agaricales</taxon>
        <taxon>Agaricineae</taxon>
        <taxon>Strophariaceae</taxon>
        <taxon>Psilocybe</taxon>
    </lineage>
</organism>
<dbReference type="EMBL" id="NHYD01001492">
    <property type="protein sequence ID" value="PPQ91014.1"/>
    <property type="molecule type" value="Genomic_DNA"/>
</dbReference>
<dbReference type="PANTHER" id="PTHR40465:SF1">
    <property type="entry name" value="DUF6534 DOMAIN-CONTAINING PROTEIN"/>
    <property type="match status" value="1"/>
</dbReference>
<feature type="transmembrane region" description="Helical" evidence="2">
    <location>
        <begin position="52"/>
        <end position="70"/>
    </location>
</feature>
<evidence type="ECO:0000256" key="2">
    <source>
        <dbReference type="SAM" id="Phobius"/>
    </source>
</evidence>
<dbReference type="OrthoDB" id="2536347at2759"/>
<feature type="region of interest" description="Disordered" evidence="1">
    <location>
        <begin position="311"/>
        <end position="330"/>
    </location>
</feature>
<evidence type="ECO:0000313" key="5">
    <source>
        <dbReference type="Proteomes" id="UP000283269"/>
    </source>
</evidence>
<evidence type="ECO:0000256" key="1">
    <source>
        <dbReference type="SAM" id="MobiDB-lite"/>
    </source>
</evidence>
<dbReference type="PANTHER" id="PTHR40465">
    <property type="entry name" value="CHROMOSOME 1, WHOLE GENOME SHOTGUN SEQUENCE"/>
    <property type="match status" value="1"/>
</dbReference>
<feature type="transmembrane region" description="Helical" evidence="2">
    <location>
        <begin position="90"/>
        <end position="111"/>
    </location>
</feature>
<dbReference type="Proteomes" id="UP000283269">
    <property type="component" value="Unassembled WGS sequence"/>
</dbReference>
<keyword evidence="2" id="KW-1133">Transmembrane helix</keyword>
<name>A0A409XJT6_PSICY</name>
<keyword evidence="2" id="KW-0472">Membrane</keyword>
<gene>
    <name evidence="4" type="ORF">CVT25_013939</name>
</gene>
<dbReference type="AlphaFoldDB" id="A0A409XJT6"/>
<keyword evidence="5" id="KW-1185">Reference proteome</keyword>
<feature type="domain" description="DUF6534" evidence="3">
    <location>
        <begin position="169"/>
        <end position="255"/>
    </location>
</feature>
<dbReference type="Pfam" id="PF20152">
    <property type="entry name" value="DUF6534"/>
    <property type="match status" value="1"/>
</dbReference>
<feature type="transmembrane region" description="Helical" evidence="2">
    <location>
        <begin position="204"/>
        <end position="226"/>
    </location>
</feature>
<protein>
    <recommendedName>
        <fullName evidence="3">DUF6534 domain-containing protein</fullName>
    </recommendedName>
</protein>
<proteinExistence type="predicted"/>
<feature type="transmembrane region" description="Helical" evidence="2">
    <location>
        <begin position="164"/>
        <end position="184"/>
    </location>
</feature>
<evidence type="ECO:0000313" key="4">
    <source>
        <dbReference type="EMBL" id="PPQ91014.1"/>
    </source>
</evidence>
<feature type="transmembrane region" description="Helical" evidence="2">
    <location>
        <begin position="123"/>
        <end position="144"/>
    </location>
</feature>
<feature type="transmembrane region" description="Helical" evidence="2">
    <location>
        <begin position="20"/>
        <end position="40"/>
    </location>
</feature>
<evidence type="ECO:0000259" key="3">
    <source>
        <dbReference type="Pfam" id="PF20152"/>
    </source>
</evidence>
<sequence>MSESSVIPSDIDKSAGPLLLGYMFNWGLYGALSVQVYIYYMSFPKDRIHMKCLIYGLYLLEMAQTIIVTHDAFNGYAKGFGNLKALHSIQLEWLCVPIFSGIVSCTVQMFFAYRISILSGSKAIGITISAIALTEGVAAIVGGVQAATVDLQRLQTKAFASTSVWLAGSAVCDIIIASCMSYFLSRRDTGFKATRTLINKLIRLTIETGTLTATVATVDLVLFLAYRHNNYHTAPATILAKLYSNTLVMICNSRMRIIGGRENTHSASELVNTPSDVTSGIEFNKFSRSVEFGSPAQRPKPFTIHTDTFTENDISDQRHKASSYLGEDATGVVETKLNPRDVLSNSSRDVQQA</sequence>
<comment type="caution">
    <text evidence="4">The sequence shown here is derived from an EMBL/GenBank/DDBJ whole genome shotgun (WGS) entry which is preliminary data.</text>
</comment>
<dbReference type="InParanoid" id="A0A409XJT6"/>
<dbReference type="InterPro" id="IPR045339">
    <property type="entry name" value="DUF6534"/>
</dbReference>
<accession>A0A409XJT6</accession>
<keyword evidence="2" id="KW-0812">Transmembrane</keyword>